<reference evidence="2 3" key="1">
    <citation type="submission" date="2024-01" db="EMBL/GenBank/DDBJ databases">
        <authorList>
            <person name="Alioto T."/>
            <person name="Alioto T."/>
            <person name="Gomez Garrido J."/>
        </authorList>
    </citation>
    <scope>NUCLEOTIDE SEQUENCE [LARGE SCALE GENOMIC DNA]</scope>
</reference>
<evidence type="ECO:0000313" key="2">
    <source>
        <dbReference type="EMBL" id="CAK6953438.1"/>
    </source>
</evidence>
<name>A0AAV1N2E6_SCOSC</name>
<proteinExistence type="predicted"/>
<comment type="caution">
    <text evidence="2">The sequence shown here is derived from an EMBL/GenBank/DDBJ whole genome shotgun (WGS) entry which is preliminary data.</text>
</comment>
<dbReference type="AlphaFoldDB" id="A0AAV1N2E6"/>
<keyword evidence="3" id="KW-1185">Reference proteome</keyword>
<dbReference type="EMBL" id="CAWUFR010000013">
    <property type="protein sequence ID" value="CAK6953438.1"/>
    <property type="molecule type" value="Genomic_DNA"/>
</dbReference>
<gene>
    <name evidence="2" type="ORF">FSCOSCO3_A022664</name>
</gene>
<evidence type="ECO:0000313" key="3">
    <source>
        <dbReference type="Proteomes" id="UP001314229"/>
    </source>
</evidence>
<accession>A0AAV1N2E6</accession>
<evidence type="ECO:0000256" key="1">
    <source>
        <dbReference type="SAM" id="MobiDB-lite"/>
    </source>
</evidence>
<sequence>MCITMPQNGMTFMGRGRETRRNTCRANGLMNGHVPGTGLVNGAAVHNGFPAAANGSSESMPAGTHTSAKPQCMVNGYINHVDKGKRTKAPSPKTFWKQRSTTAAVAHTSAADRVCSGGTSGGILVNWATSLDTLPSPDQMASEPSLSAAAKNQQKRRKFRHKKRRAPYLTSALSAENAKDTDLAHPENSTPLLMPPHEEEDWEKEIQEITITNWEKMCFGVRPYGPEDLLHFALRDLTLKQRDSVDRPVTANYSPSAHHPPPLKWSCYSIPTEPDQFADADS</sequence>
<feature type="region of interest" description="Disordered" evidence="1">
    <location>
        <begin position="135"/>
        <end position="195"/>
    </location>
</feature>
<protein>
    <submittedName>
        <fullName evidence="2">Uncharacterized protein LOC122979752</fullName>
    </submittedName>
</protein>
<organism evidence="2 3">
    <name type="scientific">Scomber scombrus</name>
    <name type="common">Atlantic mackerel</name>
    <name type="synonym">Scomber vernalis</name>
    <dbReference type="NCBI Taxonomy" id="13677"/>
    <lineage>
        <taxon>Eukaryota</taxon>
        <taxon>Metazoa</taxon>
        <taxon>Chordata</taxon>
        <taxon>Craniata</taxon>
        <taxon>Vertebrata</taxon>
        <taxon>Euteleostomi</taxon>
        <taxon>Actinopterygii</taxon>
        <taxon>Neopterygii</taxon>
        <taxon>Teleostei</taxon>
        <taxon>Neoteleostei</taxon>
        <taxon>Acanthomorphata</taxon>
        <taxon>Pelagiaria</taxon>
        <taxon>Scombriformes</taxon>
        <taxon>Scombridae</taxon>
        <taxon>Scomber</taxon>
    </lineage>
</organism>
<dbReference type="Proteomes" id="UP001314229">
    <property type="component" value="Unassembled WGS sequence"/>
</dbReference>
<feature type="compositionally biased region" description="Basic residues" evidence="1">
    <location>
        <begin position="153"/>
        <end position="166"/>
    </location>
</feature>